<evidence type="ECO:0000259" key="2">
    <source>
        <dbReference type="SMART" id="SM00829"/>
    </source>
</evidence>
<reference evidence="4" key="2">
    <citation type="submission" date="2015-01" db="EMBL/GenBank/DDBJ databases">
        <title>Evolutionary Origins and Diversification of the Mycorrhizal Mutualists.</title>
        <authorList>
            <consortium name="DOE Joint Genome Institute"/>
            <consortium name="Mycorrhizal Genomics Consortium"/>
            <person name="Kohler A."/>
            <person name="Kuo A."/>
            <person name="Nagy L.G."/>
            <person name="Floudas D."/>
            <person name="Copeland A."/>
            <person name="Barry K.W."/>
            <person name="Cichocki N."/>
            <person name="Veneault-Fourrey C."/>
            <person name="LaButti K."/>
            <person name="Lindquist E.A."/>
            <person name="Lipzen A."/>
            <person name="Lundell T."/>
            <person name="Morin E."/>
            <person name="Murat C."/>
            <person name="Riley R."/>
            <person name="Ohm R."/>
            <person name="Sun H."/>
            <person name="Tunlid A."/>
            <person name="Henrissat B."/>
            <person name="Grigoriev I.V."/>
            <person name="Hibbett D.S."/>
            <person name="Martin F."/>
        </authorList>
    </citation>
    <scope>NUCLEOTIDE SEQUENCE [LARGE SCALE GENOMIC DNA]</scope>
    <source>
        <strain evidence="4">Zn</strain>
    </source>
</reference>
<accession>A0A0C3HMK5</accession>
<gene>
    <name evidence="3" type="ORF">OIDMADRAFT_39807</name>
</gene>
<dbReference type="Gene3D" id="3.90.180.10">
    <property type="entry name" value="Medium-chain alcohol dehydrogenases, catalytic domain"/>
    <property type="match status" value="1"/>
</dbReference>
<evidence type="ECO:0000256" key="1">
    <source>
        <dbReference type="SAM" id="Phobius"/>
    </source>
</evidence>
<dbReference type="InParanoid" id="A0A0C3HMK5"/>
<dbReference type="EMBL" id="KN832873">
    <property type="protein sequence ID" value="KIN03562.1"/>
    <property type="molecule type" value="Genomic_DNA"/>
</dbReference>
<dbReference type="OrthoDB" id="3509362at2759"/>
<dbReference type="Pfam" id="PF08240">
    <property type="entry name" value="ADH_N"/>
    <property type="match status" value="1"/>
</dbReference>
<sequence>MKSLAVPSFRGPADFTVLDLPAPRISRPDHILIKVHAASINPTDIALASGAFKLAVKTPFPIKLGYDVSGTIEAIGDSVTAFKVGDEVFCCLPWEDRGGISEYALTTTSFIVSKPSNLSHVAAASLPLVSLTSLQSFEKISALSTGEEFAGKTVLIPAGLSGVGVVACQMAKTIFGAEKVITTVSTSKIDKVDEVLGRGIVDQVIDYTAANPFQAIPRGSVDILLNTTSEFMSMLPLLRKGTGRIISIKGASGHNIKAVIPNISYPIFLLLNLLAFFRRRRAAARGVKYDDMIQKPSKRDLERISQWAEKGKLKAVVGGIVMLDDLDGLREECKRIGSGKGGRIGKVVIEVVHA</sequence>
<keyword evidence="1" id="KW-1133">Transmembrane helix</keyword>
<evidence type="ECO:0000313" key="4">
    <source>
        <dbReference type="Proteomes" id="UP000054321"/>
    </source>
</evidence>
<dbReference type="SMART" id="SM00829">
    <property type="entry name" value="PKS_ER"/>
    <property type="match status" value="1"/>
</dbReference>
<dbReference type="Pfam" id="PF13602">
    <property type="entry name" value="ADH_zinc_N_2"/>
    <property type="match status" value="1"/>
</dbReference>
<feature type="domain" description="Enoyl reductase (ER)" evidence="2">
    <location>
        <begin position="11"/>
        <end position="349"/>
    </location>
</feature>
<dbReference type="HOGENOM" id="CLU_026673_3_3_1"/>
<dbReference type="SUPFAM" id="SSF51735">
    <property type="entry name" value="NAD(P)-binding Rossmann-fold domains"/>
    <property type="match status" value="1"/>
</dbReference>
<keyword evidence="1" id="KW-0812">Transmembrane</keyword>
<dbReference type="CDD" id="cd05289">
    <property type="entry name" value="MDR_like_2"/>
    <property type="match status" value="1"/>
</dbReference>
<organism evidence="3 4">
    <name type="scientific">Oidiodendron maius (strain Zn)</name>
    <dbReference type="NCBI Taxonomy" id="913774"/>
    <lineage>
        <taxon>Eukaryota</taxon>
        <taxon>Fungi</taxon>
        <taxon>Dikarya</taxon>
        <taxon>Ascomycota</taxon>
        <taxon>Pezizomycotina</taxon>
        <taxon>Leotiomycetes</taxon>
        <taxon>Leotiomycetes incertae sedis</taxon>
        <taxon>Myxotrichaceae</taxon>
        <taxon>Oidiodendron</taxon>
    </lineage>
</organism>
<evidence type="ECO:0000313" key="3">
    <source>
        <dbReference type="EMBL" id="KIN03562.1"/>
    </source>
</evidence>
<name>A0A0C3HMK5_OIDMZ</name>
<reference evidence="3 4" key="1">
    <citation type="submission" date="2014-04" db="EMBL/GenBank/DDBJ databases">
        <authorList>
            <consortium name="DOE Joint Genome Institute"/>
            <person name="Kuo A."/>
            <person name="Martino E."/>
            <person name="Perotto S."/>
            <person name="Kohler A."/>
            <person name="Nagy L.G."/>
            <person name="Floudas D."/>
            <person name="Copeland A."/>
            <person name="Barry K.W."/>
            <person name="Cichocki N."/>
            <person name="Veneault-Fourrey C."/>
            <person name="LaButti K."/>
            <person name="Lindquist E.A."/>
            <person name="Lipzen A."/>
            <person name="Lundell T."/>
            <person name="Morin E."/>
            <person name="Murat C."/>
            <person name="Sun H."/>
            <person name="Tunlid A."/>
            <person name="Henrissat B."/>
            <person name="Grigoriev I.V."/>
            <person name="Hibbett D.S."/>
            <person name="Martin F."/>
            <person name="Nordberg H.P."/>
            <person name="Cantor M.N."/>
            <person name="Hua S.X."/>
        </authorList>
    </citation>
    <scope>NUCLEOTIDE SEQUENCE [LARGE SCALE GENOMIC DNA]</scope>
    <source>
        <strain evidence="3 4">Zn</strain>
    </source>
</reference>
<dbReference type="InterPro" id="IPR013154">
    <property type="entry name" value="ADH-like_N"/>
</dbReference>
<proteinExistence type="predicted"/>
<dbReference type="InterPro" id="IPR036291">
    <property type="entry name" value="NAD(P)-bd_dom_sf"/>
</dbReference>
<keyword evidence="4" id="KW-1185">Reference proteome</keyword>
<dbReference type="InterPro" id="IPR020843">
    <property type="entry name" value="ER"/>
</dbReference>
<dbReference type="InterPro" id="IPR011032">
    <property type="entry name" value="GroES-like_sf"/>
</dbReference>
<dbReference type="Gene3D" id="3.40.50.720">
    <property type="entry name" value="NAD(P)-binding Rossmann-like Domain"/>
    <property type="match status" value="1"/>
</dbReference>
<dbReference type="InterPro" id="IPR050700">
    <property type="entry name" value="YIM1/Zinc_Alcohol_DH_Fams"/>
</dbReference>
<dbReference type="PANTHER" id="PTHR11695:SF294">
    <property type="entry name" value="RETICULON-4-INTERACTING PROTEIN 1, MITOCHONDRIAL"/>
    <property type="match status" value="1"/>
</dbReference>
<protein>
    <recommendedName>
        <fullName evidence="2">Enoyl reductase (ER) domain-containing protein</fullName>
    </recommendedName>
</protein>
<dbReference type="Proteomes" id="UP000054321">
    <property type="component" value="Unassembled WGS sequence"/>
</dbReference>
<dbReference type="GO" id="GO:0016491">
    <property type="term" value="F:oxidoreductase activity"/>
    <property type="evidence" value="ECO:0007669"/>
    <property type="project" value="InterPro"/>
</dbReference>
<dbReference type="STRING" id="913774.A0A0C3HMK5"/>
<dbReference type="PANTHER" id="PTHR11695">
    <property type="entry name" value="ALCOHOL DEHYDROGENASE RELATED"/>
    <property type="match status" value="1"/>
</dbReference>
<dbReference type="AlphaFoldDB" id="A0A0C3HMK5"/>
<dbReference type="SUPFAM" id="SSF50129">
    <property type="entry name" value="GroES-like"/>
    <property type="match status" value="1"/>
</dbReference>
<feature type="transmembrane region" description="Helical" evidence="1">
    <location>
        <begin position="258"/>
        <end position="277"/>
    </location>
</feature>
<keyword evidence="1" id="KW-0472">Membrane</keyword>